<dbReference type="InterPro" id="IPR013785">
    <property type="entry name" value="Aldolase_TIM"/>
</dbReference>
<dbReference type="GO" id="GO:0006163">
    <property type="term" value="P:purine nucleotide metabolic process"/>
    <property type="evidence" value="ECO:0007669"/>
    <property type="project" value="UniProtKB-ARBA"/>
</dbReference>
<dbReference type="FunFam" id="3.20.20.70:FF:000191">
    <property type="entry name" value="ribulose-phosphate 3-epimerase isoform X2"/>
    <property type="match status" value="1"/>
</dbReference>
<comment type="catalytic activity">
    <reaction evidence="1">
        <text>D-ribulose 5-phosphate = D-xylulose 5-phosphate</text>
        <dbReference type="Rhea" id="RHEA:13677"/>
        <dbReference type="ChEBI" id="CHEBI:57737"/>
        <dbReference type="ChEBI" id="CHEBI:58121"/>
        <dbReference type="EC" id="5.1.3.1"/>
    </reaction>
</comment>
<evidence type="ECO:0000256" key="4">
    <source>
        <dbReference type="ARBA" id="ARBA00001954"/>
    </source>
</evidence>
<comment type="subunit">
    <text evidence="6">Homodimer.</text>
</comment>
<evidence type="ECO:0000256" key="7">
    <source>
        <dbReference type="ARBA" id="ARBA00013188"/>
    </source>
</evidence>
<name>A0A226DXW6_FOLCA</name>
<proteinExistence type="inferred from homology"/>
<dbReference type="GO" id="GO:0005975">
    <property type="term" value="P:carbohydrate metabolic process"/>
    <property type="evidence" value="ECO:0007669"/>
    <property type="project" value="InterPro"/>
</dbReference>
<dbReference type="PANTHER" id="PTHR11749">
    <property type="entry name" value="RIBULOSE-5-PHOSPHATE-3-EPIMERASE"/>
    <property type="match status" value="1"/>
</dbReference>
<organism evidence="15 16">
    <name type="scientific">Folsomia candida</name>
    <name type="common">Springtail</name>
    <dbReference type="NCBI Taxonomy" id="158441"/>
    <lineage>
        <taxon>Eukaryota</taxon>
        <taxon>Metazoa</taxon>
        <taxon>Ecdysozoa</taxon>
        <taxon>Arthropoda</taxon>
        <taxon>Hexapoda</taxon>
        <taxon>Collembola</taxon>
        <taxon>Entomobryomorpha</taxon>
        <taxon>Isotomoidea</taxon>
        <taxon>Isotomidae</taxon>
        <taxon>Proisotominae</taxon>
        <taxon>Folsomia</taxon>
    </lineage>
</organism>
<keyword evidence="12" id="KW-0413">Isomerase</keyword>
<dbReference type="GO" id="GO:0004750">
    <property type="term" value="F:D-ribulose-phosphate 3-epimerase activity"/>
    <property type="evidence" value="ECO:0007669"/>
    <property type="project" value="UniProtKB-EC"/>
</dbReference>
<reference evidence="15 16" key="1">
    <citation type="submission" date="2015-12" db="EMBL/GenBank/DDBJ databases">
        <title>The genome of Folsomia candida.</title>
        <authorList>
            <person name="Faddeeva A."/>
            <person name="Derks M.F."/>
            <person name="Anvar Y."/>
            <person name="Smit S."/>
            <person name="Van Straalen N."/>
            <person name="Roelofs D."/>
        </authorList>
    </citation>
    <scope>NUCLEOTIDE SEQUENCE [LARGE SCALE GENOMIC DNA]</scope>
    <source>
        <strain evidence="15 16">VU population</strain>
        <tissue evidence="15">Whole body</tissue>
    </source>
</reference>
<dbReference type="SUPFAM" id="SSF51366">
    <property type="entry name" value="Ribulose-phoshate binding barrel"/>
    <property type="match status" value="1"/>
</dbReference>
<dbReference type="InterPro" id="IPR000056">
    <property type="entry name" value="Ribul_P_3_epim-like"/>
</dbReference>
<comment type="similarity">
    <text evidence="5">Belongs to the ribulose-phosphate 3-epimerase family.</text>
</comment>
<dbReference type="GO" id="GO:0046496">
    <property type="term" value="P:nicotinamide nucleotide metabolic process"/>
    <property type="evidence" value="ECO:0007669"/>
    <property type="project" value="UniProtKB-ARBA"/>
</dbReference>
<comment type="function">
    <text evidence="14">Catalyzes the reversible epimerization of D-ribulose 5-phosphate to D-xylulose 5-phosphate.</text>
</comment>
<dbReference type="EC" id="5.1.3.1" evidence="7"/>
<dbReference type="InterPro" id="IPR011060">
    <property type="entry name" value="RibuloseP-bd_barrel"/>
</dbReference>
<dbReference type="GO" id="GO:0046872">
    <property type="term" value="F:metal ion binding"/>
    <property type="evidence" value="ECO:0007669"/>
    <property type="project" value="UniProtKB-KW"/>
</dbReference>
<dbReference type="AlphaFoldDB" id="A0A226DXW6"/>
<keyword evidence="8" id="KW-0479">Metal-binding</keyword>
<dbReference type="Pfam" id="PF00834">
    <property type="entry name" value="Ribul_P_3_epim"/>
    <property type="match status" value="2"/>
</dbReference>
<evidence type="ECO:0000256" key="11">
    <source>
        <dbReference type="ARBA" id="ARBA00023211"/>
    </source>
</evidence>
<evidence type="ECO:0000256" key="8">
    <source>
        <dbReference type="ARBA" id="ARBA00022723"/>
    </source>
</evidence>
<dbReference type="Proteomes" id="UP000198287">
    <property type="component" value="Unassembled WGS sequence"/>
</dbReference>
<keyword evidence="10" id="KW-0408">Iron</keyword>
<evidence type="ECO:0000313" key="15">
    <source>
        <dbReference type="EMBL" id="OXA49878.1"/>
    </source>
</evidence>
<dbReference type="OMA" id="SDTVHKC"/>
<keyword evidence="11" id="KW-0464">Manganese</keyword>
<accession>A0A226DXW6</accession>
<evidence type="ECO:0000256" key="5">
    <source>
        <dbReference type="ARBA" id="ARBA00009541"/>
    </source>
</evidence>
<evidence type="ECO:0000256" key="2">
    <source>
        <dbReference type="ARBA" id="ARBA00001936"/>
    </source>
</evidence>
<keyword evidence="9" id="KW-0862">Zinc</keyword>
<evidence type="ECO:0000256" key="6">
    <source>
        <dbReference type="ARBA" id="ARBA00011738"/>
    </source>
</evidence>
<protein>
    <recommendedName>
        <fullName evidence="7">ribulose-phosphate 3-epimerase</fullName>
        <ecNumber evidence="7">5.1.3.1</ecNumber>
    </recommendedName>
</protein>
<dbReference type="STRING" id="158441.A0A226DXW6"/>
<dbReference type="GO" id="GO:1901135">
    <property type="term" value="P:carbohydrate derivative metabolic process"/>
    <property type="evidence" value="ECO:0007669"/>
    <property type="project" value="UniProtKB-ARBA"/>
</dbReference>
<dbReference type="OrthoDB" id="1927044at2759"/>
<gene>
    <name evidence="15" type="ORF">Fcan01_15926</name>
</gene>
<comment type="cofactor">
    <cofactor evidence="3">
        <name>Zn(2+)</name>
        <dbReference type="ChEBI" id="CHEBI:29105"/>
    </cofactor>
</comment>
<sequence length="176" mass="19241">MSPNCRVGPSILNADLSQIQAECHRLLDAGADFLHLDVMDGHFVPNLTFGHPLVKCLRSKVSDTFFDMHMMVAHPEQWVEWNPWLMLDLGAFNAMNAQSFMAGMLPKVEALRRQYPELTIEVDGGISLANIEAVAEPGANMIVAGTAIVAAADPRSVISSIKSSVGHVFTKVQVER</sequence>
<evidence type="ECO:0000313" key="16">
    <source>
        <dbReference type="Proteomes" id="UP000198287"/>
    </source>
</evidence>
<comment type="cofactor">
    <cofactor evidence="2">
        <name>Mn(2+)</name>
        <dbReference type="ChEBI" id="CHEBI:29035"/>
    </cofactor>
</comment>
<evidence type="ECO:0000256" key="9">
    <source>
        <dbReference type="ARBA" id="ARBA00022833"/>
    </source>
</evidence>
<dbReference type="PROSITE" id="PS01085">
    <property type="entry name" value="RIBUL_P_3_EPIMER_1"/>
    <property type="match status" value="1"/>
</dbReference>
<dbReference type="EMBL" id="LNIX01000010">
    <property type="protein sequence ID" value="OXA49878.1"/>
    <property type="molecule type" value="Genomic_DNA"/>
</dbReference>
<evidence type="ECO:0000256" key="1">
    <source>
        <dbReference type="ARBA" id="ARBA00001782"/>
    </source>
</evidence>
<keyword evidence="16" id="KW-1185">Reference proteome</keyword>
<evidence type="ECO:0000256" key="12">
    <source>
        <dbReference type="ARBA" id="ARBA00023235"/>
    </source>
</evidence>
<evidence type="ECO:0000256" key="3">
    <source>
        <dbReference type="ARBA" id="ARBA00001947"/>
    </source>
</evidence>
<dbReference type="GO" id="GO:0006091">
    <property type="term" value="P:generation of precursor metabolites and energy"/>
    <property type="evidence" value="ECO:0007669"/>
    <property type="project" value="UniProtKB-ARBA"/>
</dbReference>
<comment type="caution">
    <text evidence="15">The sequence shown here is derived from an EMBL/GenBank/DDBJ whole genome shotgun (WGS) entry which is preliminary data.</text>
</comment>
<evidence type="ECO:0000256" key="13">
    <source>
        <dbReference type="ARBA" id="ARBA00023277"/>
    </source>
</evidence>
<evidence type="ECO:0000256" key="10">
    <source>
        <dbReference type="ARBA" id="ARBA00023004"/>
    </source>
</evidence>
<dbReference type="Gene3D" id="3.20.20.70">
    <property type="entry name" value="Aldolase class I"/>
    <property type="match status" value="2"/>
</dbReference>
<evidence type="ECO:0000256" key="14">
    <source>
        <dbReference type="ARBA" id="ARBA00057323"/>
    </source>
</evidence>
<comment type="cofactor">
    <cofactor evidence="4">
        <name>Fe(2+)</name>
        <dbReference type="ChEBI" id="CHEBI:29033"/>
    </cofactor>
</comment>
<keyword evidence="13" id="KW-0119">Carbohydrate metabolism</keyword>
<dbReference type="CDD" id="cd00429">
    <property type="entry name" value="RPE"/>
    <property type="match status" value="1"/>
</dbReference>